<dbReference type="PANTHER" id="PTHR19353">
    <property type="entry name" value="FATTY ACID DESATURASE 2"/>
    <property type="match status" value="1"/>
</dbReference>
<proteinExistence type="predicted"/>
<comment type="caution">
    <text evidence="2">The sequence shown here is derived from an EMBL/GenBank/DDBJ whole genome shotgun (WGS) entry which is preliminary data.</text>
</comment>
<dbReference type="AlphaFoldDB" id="A0AAD7XKL4"/>
<evidence type="ECO:0000259" key="1">
    <source>
        <dbReference type="Pfam" id="PF00487"/>
    </source>
</evidence>
<accession>A0AAD7XKL4</accession>
<dbReference type="PANTHER" id="PTHR19353:SF19">
    <property type="entry name" value="DELTA(5) FATTY ACID DESATURASE C-RELATED"/>
    <property type="match status" value="1"/>
</dbReference>
<sequence length="442" mass="48477">MSEVSVLRLYGKTYDATRWAASHPGGAAVIESASSLEPSVAERLFESSHEDPEKNLRRLEAYVVSDSPRCCTKTPVGVAQVADEFYDAARSDVRAYLAKAHPENPRGQGSVYARLKCVGFAAIWLLLVVGACEAKSTAGVLTRASGAGIMLVSWGFVQFHDASHFAFSGGPAVNRTLTGLWCAVAYWSPWMWHKHHVEWHHACTGDYSQDPDMRHGAPFMRKTEAAPSDRYLGLSVASQMAAMFVFPGMYAGQTFHYAVVRLGLKKGLWKMNDLTPRDHGRIAAWEFALSAWLPLWVSALATRHGSLAVAAFGAYVLGANFAYAANILPDHDTRASHVNRQELLCRDATIARSWAANQVAASANWGGRALCFLFGGINYQIEHHLFPRVHHTFYPEIAPVVAQTCAKFGVPYVHYPSFAAAARAVCDQIAHANADVLNPHRH</sequence>
<dbReference type="Pfam" id="PF00487">
    <property type="entry name" value="FA_desaturase"/>
    <property type="match status" value="1"/>
</dbReference>
<dbReference type="InterPro" id="IPR036400">
    <property type="entry name" value="Cyt_B5-like_heme/steroid_sf"/>
</dbReference>
<dbReference type="InterPro" id="IPR005804">
    <property type="entry name" value="FA_desaturase_dom"/>
</dbReference>
<dbReference type="InterPro" id="IPR012171">
    <property type="entry name" value="Fatty_acid_desaturase"/>
</dbReference>
<evidence type="ECO:0000313" key="2">
    <source>
        <dbReference type="EMBL" id="KAJ8606871.1"/>
    </source>
</evidence>
<feature type="domain" description="Fatty acid desaturase" evidence="1">
    <location>
        <begin position="149"/>
        <end position="415"/>
    </location>
</feature>
<dbReference type="EMBL" id="JAQMWT010000245">
    <property type="protein sequence ID" value="KAJ8606871.1"/>
    <property type="molecule type" value="Genomic_DNA"/>
</dbReference>
<keyword evidence="3" id="KW-1185">Reference proteome</keyword>
<reference evidence="2" key="1">
    <citation type="submission" date="2023-01" db="EMBL/GenBank/DDBJ databases">
        <title>Metagenome sequencing of chrysophaentin producing Chrysophaeum taylorii.</title>
        <authorList>
            <person name="Davison J."/>
            <person name="Bewley C."/>
        </authorList>
    </citation>
    <scope>NUCLEOTIDE SEQUENCE</scope>
    <source>
        <strain evidence="2">NIES-1699</strain>
    </source>
</reference>
<dbReference type="GO" id="GO:0016717">
    <property type="term" value="F:oxidoreductase activity, acting on paired donors, with oxidation of a pair of donors resulting in the reduction of molecular oxygen to two molecules of water"/>
    <property type="evidence" value="ECO:0007669"/>
    <property type="project" value="TreeGrafter"/>
</dbReference>
<gene>
    <name evidence="2" type="ORF">CTAYLR_010265</name>
</gene>
<protein>
    <recommendedName>
        <fullName evidence="1">Fatty acid desaturase domain-containing protein</fullName>
    </recommendedName>
</protein>
<evidence type="ECO:0000313" key="3">
    <source>
        <dbReference type="Proteomes" id="UP001230188"/>
    </source>
</evidence>
<name>A0AAD7XKL4_9STRA</name>
<organism evidence="2 3">
    <name type="scientific">Chrysophaeum taylorii</name>
    <dbReference type="NCBI Taxonomy" id="2483200"/>
    <lineage>
        <taxon>Eukaryota</taxon>
        <taxon>Sar</taxon>
        <taxon>Stramenopiles</taxon>
        <taxon>Ochrophyta</taxon>
        <taxon>Pelagophyceae</taxon>
        <taxon>Pelagomonadales</taxon>
        <taxon>Pelagomonadaceae</taxon>
        <taxon>Chrysophaeum</taxon>
    </lineage>
</organism>
<dbReference type="GO" id="GO:0008610">
    <property type="term" value="P:lipid biosynthetic process"/>
    <property type="evidence" value="ECO:0007669"/>
    <property type="project" value="UniProtKB-ARBA"/>
</dbReference>
<dbReference type="SUPFAM" id="SSF55856">
    <property type="entry name" value="Cytochrome b5-like heme/steroid binding domain"/>
    <property type="match status" value="1"/>
</dbReference>
<dbReference type="Proteomes" id="UP001230188">
    <property type="component" value="Unassembled WGS sequence"/>
</dbReference>
<dbReference type="GO" id="GO:0016020">
    <property type="term" value="C:membrane"/>
    <property type="evidence" value="ECO:0007669"/>
    <property type="project" value="TreeGrafter"/>
</dbReference>